<dbReference type="InterPro" id="IPR000428">
    <property type="entry name" value="Cu-bd"/>
</dbReference>
<dbReference type="InterPro" id="IPR017969">
    <property type="entry name" value="Heavy-metal-associated_CS"/>
</dbReference>
<organism evidence="3">
    <name type="scientific">freshwater metagenome</name>
    <dbReference type="NCBI Taxonomy" id="449393"/>
    <lineage>
        <taxon>unclassified sequences</taxon>
        <taxon>metagenomes</taxon>
        <taxon>ecological metagenomes</taxon>
    </lineage>
</organism>
<evidence type="ECO:0000313" key="8">
    <source>
        <dbReference type="EMBL" id="CAB5061438.1"/>
    </source>
</evidence>
<gene>
    <name evidence="3" type="ORF">UFOPK1826_01418</name>
    <name evidence="4" type="ORF">UFOPK2292_00616</name>
    <name evidence="5" type="ORF">UFOPK2855_00292</name>
    <name evidence="6" type="ORF">UFOPK3026_00357</name>
    <name evidence="7" type="ORF">UFOPK4020_00044</name>
    <name evidence="8" type="ORF">UFOPK4345_00361</name>
</gene>
<dbReference type="SUPFAM" id="SSF55008">
    <property type="entry name" value="HMA, heavy metal-associated domain"/>
    <property type="match status" value="1"/>
</dbReference>
<feature type="domain" description="HMA" evidence="2">
    <location>
        <begin position="2"/>
        <end position="66"/>
    </location>
</feature>
<name>A0A6J6HK40_9ZZZZ</name>
<dbReference type="FunFam" id="3.30.70.100:FF:000001">
    <property type="entry name" value="ATPase copper transporting beta"/>
    <property type="match status" value="1"/>
</dbReference>
<dbReference type="EMBL" id="CAFBOV010000004">
    <property type="protein sequence ID" value="CAB4987025.1"/>
    <property type="molecule type" value="Genomic_DNA"/>
</dbReference>
<dbReference type="InterPro" id="IPR006121">
    <property type="entry name" value="HMA_dom"/>
</dbReference>
<dbReference type="InterPro" id="IPR036163">
    <property type="entry name" value="HMA_dom_sf"/>
</dbReference>
<evidence type="ECO:0000313" key="4">
    <source>
        <dbReference type="EMBL" id="CAB4667309.1"/>
    </source>
</evidence>
<dbReference type="EMBL" id="CAFAAP010000035">
    <property type="protein sequence ID" value="CAB4797455.1"/>
    <property type="molecule type" value="Genomic_DNA"/>
</dbReference>
<evidence type="ECO:0000313" key="5">
    <source>
        <dbReference type="EMBL" id="CAB4753881.1"/>
    </source>
</evidence>
<accession>A0A6J6HK40</accession>
<dbReference type="AlphaFoldDB" id="A0A6J6HK40"/>
<reference evidence="3" key="1">
    <citation type="submission" date="2020-05" db="EMBL/GenBank/DDBJ databases">
        <authorList>
            <person name="Chiriac C."/>
            <person name="Salcher M."/>
            <person name="Ghai R."/>
            <person name="Kavagutti S V."/>
        </authorList>
    </citation>
    <scope>NUCLEOTIDE SEQUENCE</scope>
</reference>
<evidence type="ECO:0000313" key="6">
    <source>
        <dbReference type="EMBL" id="CAB4797455.1"/>
    </source>
</evidence>
<evidence type="ECO:0000313" key="7">
    <source>
        <dbReference type="EMBL" id="CAB4987025.1"/>
    </source>
</evidence>
<dbReference type="GO" id="GO:0006825">
    <property type="term" value="P:copper ion transport"/>
    <property type="evidence" value="ECO:0007669"/>
    <property type="project" value="InterPro"/>
</dbReference>
<dbReference type="PROSITE" id="PS50846">
    <property type="entry name" value="HMA_2"/>
    <property type="match status" value="1"/>
</dbReference>
<dbReference type="PROSITE" id="PS01047">
    <property type="entry name" value="HMA_1"/>
    <property type="match status" value="1"/>
</dbReference>
<evidence type="ECO:0000256" key="1">
    <source>
        <dbReference type="ARBA" id="ARBA00022723"/>
    </source>
</evidence>
<protein>
    <submittedName>
        <fullName evidence="3">Unannotated protein</fullName>
    </submittedName>
</protein>
<dbReference type="EMBL" id="CAEZUN010000230">
    <property type="protein sequence ID" value="CAB4613490.1"/>
    <property type="molecule type" value="Genomic_DNA"/>
</dbReference>
<dbReference type="GO" id="GO:0005507">
    <property type="term" value="F:copper ion binding"/>
    <property type="evidence" value="ECO:0007669"/>
    <property type="project" value="InterPro"/>
</dbReference>
<evidence type="ECO:0000259" key="2">
    <source>
        <dbReference type="PROSITE" id="PS50846"/>
    </source>
</evidence>
<dbReference type="PRINTS" id="PR00944">
    <property type="entry name" value="CUEXPORT"/>
</dbReference>
<dbReference type="EMBL" id="CAFBQV010000037">
    <property type="protein sequence ID" value="CAB5061438.1"/>
    <property type="molecule type" value="Genomic_DNA"/>
</dbReference>
<sequence length="66" mass="6748">MTQTQLTVSGMTCDHCVRHVTDAISKVAGVNSVNVSLADGIATIDSDLGLDLQLVKTAVVDAGYGA</sequence>
<dbReference type="Gene3D" id="3.30.70.100">
    <property type="match status" value="1"/>
</dbReference>
<proteinExistence type="predicted"/>
<dbReference type="CDD" id="cd00371">
    <property type="entry name" value="HMA"/>
    <property type="match status" value="1"/>
</dbReference>
<keyword evidence="1" id="KW-0479">Metal-binding</keyword>
<evidence type="ECO:0000313" key="3">
    <source>
        <dbReference type="EMBL" id="CAB4613490.1"/>
    </source>
</evidence>
<dbReference type="EMBL" id="CAEZZK010000034">
    <property type="protein sequence ID" value="CAB4753881.1"/>
    <property type="molecule type" value="Genomic_DNA"/>
</dbReference>
<dbReference type="Pfam" id="PF00403">
    <property type="entry name" value="HMA"/>
    <property type="match status" value="1"/>
</dbReference>
<dbReference type="EMBL" id="CAEZWU010000074">
    <property type="protein sequence ID" value="CAB4667309.1"/>
    <property type="molecule type" value="Genomic_DNA"/>
</dbReference>